<dbReference type="SUPFAM" id="SSF47598">
    <property type="entry name" value="Ribbon-helix-helix"/>
    <property type="match status" value="1"/>
</dbReference>
<comment type="caution">
    <text evidence="2">The sequence shown here is derived from an EMBL/GenBank/DDBJ whole genome shotgun (WGS) entry which is preliminary data.</text>
</comment>
<dbReference type="Pfam" id="PF03869">
    <property type="entry name" value="Arc"/>
    <property type="match status" value="1"/>
</dbReference>
<dbReference type="InterPro" id="IPR013321">
    <property type="entry name" value="Arc_rbn_hlx_hlx"/>
</dbReference>
<sequence>MVFPQPQYDDTNLVRHQFGATPIRCQDVTLNWCYWSQLVKGRGKLVDADDDEVRITLRLPNKIRNRLKAAADLNGRSMNAEIVIRLSDSIAMSGAEAYAADIVNAVRDIVTAKHLSDSIPRNILNGFIGYMNDNGFSNRDAALANILSVFLFERHYLSDADFEETSEKNSET</sequence>
<dbReference type="GO" id="GO:0003677">
    <property type="term" value="F:DNA binding"/>
    <property type="evidence" value="ECO:0007669"/>
    <property type="project" value="InterPro"/>
</dbReference>
<reference evidence="2 3" key="1">
    <citation type="submission" date="2018-05" db="EMBL/GenBank/DDBJ databases">
        <title>Acuticoccus sediminis sp. nov., isolated from deep-sea sediment of Indian Ocean.</title>
        <authorList>
            <person name="Liu X."/>
            <person name="Lai Q."/>
            <person name="Du Y."/>
            <person name="Sun F."/>
            <person name="Zhang X."/>
            <person name="Wang S."/>
            <person name="Shao Z."/>
        </authorList>
    </citation>
    <scope>NUCLEOTIDE SEQUENCE [LARGE SCALE GENOMIC DNA]</scope>
    <source>
        <strain evidence="2 3">PTG4-2</strain>
    </source>
</reference>
<organism evidence="2 3">
    <name type="scientific">Acuticoccus sediminis</name>
    <dbReference type="NCBI Taxonomy" id="2184697"/>
    <lineage>
        <taxon>Bacteria</taxon>
        <taxon>Pseudomonadati</taxon>
        <taxon>Pseudomonadota</taxon>
        <taxon>Alphaproteobacteria</taxon>
        <taxon>Hyphomicrobiales</taxon>
        <taxon>Amorphaceae</taxon>
        <taxon>Acuticoccus</taxon>
    </lineage>
</organism>
<keyword evidence="3" id="KW-1185">Reference proteome</keyword>
<accession>A0A8B2NMM8</accession>
<dbReference type="EMBL" id="QHHQ01000004">
    <property type="protein sequence ID" value="RAH99870.1"/>
    <property type="molecule type" value="Genomic_DNA"/>
</dbReference>
<dbReference type="InterPro" id="IPR010985">
    <property type="entry name" value="Ribbon_hlx_hlx"/>
</dbReference>
<feature type="domain" description="Arc-like DNA binding" evidence="1">
    <location>
        <begin position="56"/>
        <end position="94"/>
    </location>
</feature>
<proteinExistence type="predicted"/>
<dbReference type="InterPro" id="IPR005569">
    <property type="entry name" value="Arc_DNA-bd_dom"/>
</dbReference>
<dbReference type="Gene3D" id="1.10.1220.10">
    <property type="entry name" value="Met repressor-like"/>
    <property type="match status" value="1"/>
</dbReference>
<name>A0A8B2NMM8_9HYPH</name>
<evidence type="ECO:0000313" key="3">
    <source>
        <dbReference type="Proteomes" id="UP000249590"/>
    </source>
</evidence>
<gene>
    <name evidence="2" type="ORF">DLJ53_19185</name>
</gene>
<dbReference type="AlphaFoldDB" id="A0A8B2NMM8"/>
<protein>
    <recommendedName>
        <fullName evidence="1">Arc-like DNA binding domain-containing protein</fullName>
    </recommendedName>
</protein>
<dbReference type="Proteomes" id="UP000249590">
    <property type="component" value="Unassembled WGS sequence"/>
</dbReference>
<evidence type="ECO:0000313" key="2">
    <source>
        <dbReference type="EMBL" id="RAH99870.1"/>
    </source>
</evidence>
<dbReference type="GO" id="GO:0006355">
    <property type="term" value="P:regulation of DNA-templated transcription"/>
    <property type="evidence" value="ECO:0007669"/>
    <property type="project" value="InterPro"/>
</dbReference>
<evidence type="ECO:0000259" key="1">
    <source>
        <dbReference type="Pfam" id="PF03869"/>
    </source>
</evidence>